<keyword evidence="1" id="KW-0560">Oxidoreductase</keyword>
<dbReference type="EMBL" id="JAACJN010000120">
    <property type="protein sequence ID" value="KAF5370546.1"/>
    <property type="molecule type" value="Genomic_DNA"/>
</dbReference>
<dbReference type="InterPro" id="IPR052228">
    <property type="entry name" value="Sec_Metab_Biosynth_Oxidored"/>
</dbReference>
<evidence type="ECO:0000256" key="1">
    <source>
        <dbReference type="ARBA" id="ARBA00023002"/>
    </source>
</evidence>
<dbReference type="AlphaFoldDB" id="A0A8H5GSP9"/>
<name>A0A8H5GSP9_9AGAR</name>
<dbReference type="OrthoDB" id="2898509at2759"/>
<reference evidence="2 3" key="1">
    <citation type="journal article" date="2020" name="ISME J.">
        <title>Uncovering the hidden diversity of litter-decomposition mechanisms in mushroom-forming fungi.</title>
        <authorList>
            <person name="Floudas D."/>
            <person name="Bentzer J."/>
            <person name="Ahren D."/>
            <person name="Johansson T."/>
            <person name="Persson P."/>
            <person name="Tunlid A."/>
        </authorList>
    </citation>
    <scope>NUCLEOTIDE SEQUENCE [LARGE SCALE GENOMIC DNA]</scope>
    <source>
        <strain evidence="2 3">CBS 406.79</strain>
    </source>
</reference>
<dbReference type="InterPro" id="IPR002347">
    <property type="entry name" value="SDR_fam"/>
</dbReference>
<dbReference type="SUPFAM" id="SSF51735">
    <property type="entry name" value="NAD(P)-binding Rossmann-fold domains"/>
    <property type="match status" value="1"/>
</dbReference>
<protein>
    <recommendedName>
        <fullName evidence="4">NAD(P)-binding protein</fullName>
    </recommendedName>
</protein>
<dbReference type="PANTHER" id="PTHR47534:SF3">
    <property type="entry name" value="ALCOHOL DEHYDROGENASE-LIKE C-TERMINAL DOMAIN-CONTAINING PROTEIN"/>
    <property type="match status" value="1"/>
</dbReference>
<dbReference type="InterPro" id="IPR036291">
    <property type="entry name" value="NAD(P)-bd_dom_sf"/>
</dbReference>
<gene>
    <name evidence="2" type="ORF">D9757_010138</name>
</gene>
<accession>A0A8H5GSP9</accession>
<sequence length="311" mass="33775">MPSISHIRAANAAALSATNYLPVGIFVGGTSGIGEGMAEVFAKHTSGNAHIILIGRNRAQAENIISRFPKPTQPLAKHEFLSCDVTLMRNVRSVSEEIRSRVQKVNFLMMSPGYMTTSGRNETEEGIDRKLAVHYYARWTFIKELAPLLDKAKVEGEDAKVLSVLGAGVGRSIDVDDLGLKKIYSVANAAAAAPTYNDLMLEGFAARHPTVTFAHANPGPVNTNILSSAEMSSVTKTLISVAMSALSFFITSKEDCGEYMFNGVLNTAKTPGVAWRISSQGEDLAKKRYYGTESERKRLWEHSIEATGSKE</sequence>
<organism evidence="2 3">
    <name type="scientific">Collybiopsis confluens</name>
    <dbReference type="NCBI Taxonomy" id="2823264"/>
    <lineage>
        <taxon>Eukaryota</taxon>
        <taxon>Fungi</taxon>
        <taxon>Dikarya</taxon>
        <taxon>Basidiomycota</taxon>
        <taxon>Agaricomycotina</taxon>
        <taxon>Agaricomycetes</taxon>
        <taxon>Agaricomycetidae</taxon>
        <taxon>Agaricales</taxon>
        <taxon>Marasmiineae</taxon>
        <taxon>Omphalotaceae</taxon>
        <taxon>Collybiopsis</taxon>
    </lineage>
</organism>
<comment type="caution">
    <text evidence="2">The sequence shown here is derived from an EMBL/GenBank/DDBJ whole genome shotgun (WGS) entry which is preliminary data.</text>
</comment>
<dbReference type="Gene3D" id="3.40.50.720">
    <property type="entry name" value="NAD(P)-binding Rossmann-like Domain"/>
    <property type="match status" value="1"/>
</dbReference>
<evidence type="ECO:0000313" key="2">
    <source>
        <dbReference type="EMBL" id="KAF5370546.1"/>
    </source>
</evidence>
<evidence type="ECO:0008006" key="4">
    <source>
        <dbReference type="Google" id="ProtNLM"/>
    </source>
</evidence>
<evidence type="ECO:0000313" key="3">
    <source>
        <dbReference type="Proteomes" id="UP000518752"/>
    </source>
</evidence>
<dbReference type="GO" id="GO:0016491">
    <property type="term" value="F:oxidoreductase activity"/>
    <property type="evidence" value="ECO:0007669"/>
    <property type="project" value="UniProtKB-KW"/>
</dbReference>
<keyword evidence="3" id="KW-1185">Reference proteome</keyword>
<dbReference type="PANTHER" id="PTHR47534">
    <property type="entry name" value="YALI0E05731P"/>
    <property type="match status" value="1"/>
</dbReference>
<dbReference type="Pfam" id="PF00106">
    <property type="entry name" value="adh_short"/>
    <property type="match status" value="1"/>
</dbReference>
<dbReference type="Proteomes" id="UP000518752">
    <property type="component" value="Unassembled WGS sequence"/>
</dbReference>
<proteinExistence type="predicted"/>